<accession>A0A401TUQ5</accession>
<proteinExistence type="predicted"/>
<evidence type="ECO:0000313" key="3">
    <source>
        <dbReference type="EMBL" id="GCC46379.1"/>
    </source>
</evidence>
<feature type="non-terminal residue" evidence="3">
    <location>
        <position position="189"/>
    </location>
</feature>
<gene>
    <name evidence="3" type="ORF">chiPu_0030522</name>
</gene>
<keyword evidence="2" id="KW-0732">Signal</keyword>
<protein>
    <submittedName>
        <fullName evidence="3">Uncharacterized protein</fullName>
    </submittedName>
</protein>
<evidence type="ECO:0000256" key="2">
    <source>
        <dbReference type="SAM" id="SignalP"/>
    </source>
</evidence>
<feature type="compositionally biased region" description="Gly residues" evidence="1">
    <location>
        <begin position="114"/>
        <end position="124"/>
    </location>
</feature>
<feature type="chain" id="PRO_5019175481" evidence="2">
    <location>
        <begin position="17"/>
        <end position="189"/>
    </location>
</feature>
<feature type="non-terminal residue" evidence="3">
    <location>
        <position position="1"/>
    </location>
</feature>
<dbReference type="Proteomes" id="UP000287033">
    <property type="component" value="Unassembled WGS sequence"/>
</dbReference>
<dbReference type="EMBL" id="BEZZ01185710">
    <property type="protein sequence ID" value="GCC46379.1"/>
    <property type="molecule type" value="Genomic_DNA"/>
</dbReference>
<feature type="region of interest" description="Disordered" evidence="1">
    <location>
        <begin position="97"/>
        <end position="167"/>
    </location>
</feature>
<feature type="compositionally biased region" description="Basic and acidic residues" evidence="1">
    <location>
        <begin position="97"/>
        <end position="112"/>
    </location>
</feature>
<feature type="signal peptide" evidence="2">
    <location>
        <begin position="1"/>
        <end position="16"/>
    </location>
</feature>
<name>A0A401TUQ5_CHIPU</name>
<evidence type="ECO:0000313" key="4">
    <source>
        <dbReference type="Proteomes" id="UP000287033"/>
    </source>
</evidence>
<reference evidence="3 4" key="1">
    <citation type="journal article" date="2018" name="Nat. Ecol. Evol.">
        <title>Shark genomes provide insights into elasmobranch evolution and the origin of vertebrates.</title>
        <authorList>
            <person name="Hara Y"/>
            <person name="Yamaguchi K"/>
            <person name="Onimaru K"/>
            <person name="Kadota M"/>
            <person name="Koyanagi M"/>
            <person name="Keeley SD"/>
            <person name="Tatsumi K"/>
            <person name="Tanaka K"/>
            <person name="Motone F"/>
            <person name="Kageyama Y"/>
            <person name="Nozu R"/>
            <person name="Adachi N"/>
            <person name="Nishimura O"/>
            <person name="Nakagawa R"/>
            <person name="Tanegashima C"/>
            <person name="Kiyatake I"/>
            <person name="Matsumoto R"/>
            <person name="Murakumo K"/>
            <person name="Nishida K"/>
            <person name="Terakita A"/>
            <person name="Kuratani S"/>
            <person name="Sato K"/>
            <person name="Hyodo S Kuraku.S."/>
        </authorList>
    </citation>
    <scope>NUCLEOTIDE SEQUENCE [LARGE SCALE GENOMIC DNA]</scope>
</reference>
<evidence type="ECO:0000256" key="1">
    <source>
        <dbReference type="SAM" id="MobiDB-lite"/>
    </source>
</evidence>
<sequence length="189" mass="20211">VIGLALLLTLVSIAVGISCCHVSRCCGRPYYWWEYQQMYLEEVERLLLTNLRDSAGRRAESNFGSETAMGSAEAAWEHISSVGFAKIEYPDDFRAALRADGESPPGEREAAKDGAGGGEAGPGEQGAAEPAAPTDGVSGPAGQTAAPGPEEEEEVEEEAGKPGWRIRLRGHLLEIKKSLRRTLGRSALK</sequence>
<dbReference type="AlphaFoldDB" id="A0A401TUQ5"/>
<organism evidence="3 4">
    <name type="scientific">Chiloscyllium punctatum</name>
    <name type="common">Brownbanded bambooshark</name>
    <name type="synonym">Hemiscyllium punctatum</name>
    <dbReference type="NCBI Taxonomy" id="137246"/>
    <lineage>
        <taxon>Eukaryota</taxon>
        <taxon>Metazoa</taxon>
        <taxon>Chordata</taxon>
        <taxon>Craniata</taxon>
        <taxon>Vertebrata</taxon>
        <taxon>Chondrichthyes</taxon>
        <taxon>Elasmobranchii</taxon>
        <taxon>Galeomorphii</taxon>
        <taxon>Galeoidea</taxon>
        <taxon>Orectolobiformes</taxon>
        <taxon>Hemiscylliidae</taxon>
        <taxon>Chiloscyllium</taxon>
    </lineage>
</organism>
<comment type="caution">
    <text evidence="3">The sequence shown here is derived from an EMBL/GenBank/DDBJ whole genome shotgun (WGS) entry which is preliminary data.</text>
</comment>
<keyword evidence="4" id="KW-1185">Reference proteome</keyword>